<feature type="transmembrane region" description="Helical" evidence="12">
    <location>
        <begin position="113"/>
        <end position="135"/>
    </location>
</feature>
<dbReference type="OrthoDB" id="6284061at2759"/>
<keyword evidence="4 12" id="KW-0812">Transmembrane</keyword>
<dbReference type="STRING" id="6216.A0A158QBJ6"/>
<dbReference type="WBParaSite" id="HDID_0000008701-mRNA-1">
    <property type="protein sequence ID" value="HDID_0000008701-mRNA-1"/>
    <property type="gene ID" value="HDID_0000008701"/>
</dbReference>
<evidence type="ECO:0000256" key="4">
    <source>
        <dbReference type="ARBA" id="ARBA00022692"/>
    </source>
</evidence>
<dbReference type="GO" id="GO:0001508">
    <property type="term" value="P:action potential"/>
    <property type="evidence" value="ECO:0007669"/>
    <property type="project" value="TreeGrafter"/>
</dbReference>
<keyword evidence="5" id="KW-0631">Potassium channel</keyword>
<name>A0A158QBJ6_HYMDI</name>
<feature type="region of interest" description="Disordered" evidence="11">
    <location>
        <begin position="313"/>
        <end position="356"/>
    </location>
</feature>
<keyword evidence="10" id="KW-0407">Ion channel</keyword>
<feature type="transmembrane region" description="Helical" evidence="12">
    <location>
        <begin position="86"/>
        <end position="107"/>
    </location>
</feature>
<feature type="compositionally biased region" description="Polar residues" evidence="11">
    <location>
        <begin position="227"/>
        <end position="257"/>
    </location>
</feature>
<evidence type="ECO:0000313" key="16">
    <source>
        <dbReference type="WBParaSite" id="HDID_0000008701-mRNA-1"/>
    </source>
</evidence>
<dbReference type="PRINTS" id="PR01491">
    <property type="entry name" value="KVCHANNEL"/>
</dbReference>
<evidence type="ECO:0000256" key="3">
    <source>
        <dbReference type="ARBA" id="ARBA00022538"/>
    </source>
</evidence>
<keyword evidence="2" id="KW-0813">Transport</keyword>
<evidence type="ECO:0000256" key="6">
    <source>
        <dbReference type="ARBA" id="ARBA00022958"/>
    </source>
</evidence>
<dbReference type="SUPFAM" id="SSF81324">
    <property type="entry name" value="Voltage-gated potassium channels"/>
    <property type="match status" value="1"/>
</dbReference>
<reference evidence="16" key="1">
    <citation type="submission" date="2016-04" db="UniProtKB">
        <authorList>
            <consortium name="WormBaseParasite"/>
        </authorList>
    </citation>
    <scope>IDENTIFICATION</scope>
</reference>
<keyword evidence="3" id="KW-0633">Potassium transport</keyword>
<evidence type="ECO:0000256" key="7">
    <source>
        <dbReference type="ARBA" id="ARBA00022989"/>
    </source>
</evidence>
<dbReference type="InterPro" id="IPR028325">
    <property type="entry name" value="VG_K_chnl"/>
</dbReference>
<dbReference type="AlphaFoldDB" id="A0A158QBJ6"/>
<dbReference type="GO" id="GO:0005250">
    <property type="term" value="F:A-type (transient outward) potassium channel activity"/>
    <property type="evidence" value="ECO:0007669"/>
    <property type="project" value="TreeGrafter"/>
</dbReference>
<reference evidence="14 15" key="2">
    <citation type="submission" date="2018-11" db="EMBL/GenBank/DDBJ databases">
        <authorList>
            <consortium name="Pathogen Informatics"/>
        </authorList>
    </citation>
    <scope>NUCLEOTIDE SEQUENCE [LARGE SCALE GENOMIC DNA]</scope>
</reference>
<evidence type="ECO:0000256" key="10">
    <source>
        <dbReference type="ARBA" id="ARBA00023303"/>
    </source>
</evidence>
<evidence type="ECO:0000256" key="2">
    <source>
        <dbReference type="ARBA" id="ARBA00022448"/>
    </source>
</evidence>
<evidence type="ECO:0000256" key="12">
    <source>
        <dbReference type="SAM" id="Phobius"/>
    </source>
</evidence>
<evidence type="ECO:0000256" key="8">
    <source>
        <dbReference type="ARBA" id="ARBA00023065"/>
    </source>
</evidence>
<dbReference type="PRINTS" id="PR00169">
    <property type="entry name" value="KCHANNEL"/>
</dbReference>
<dbReference type="PANTHER" id="PTHR11537">
    <property type="entry name" value="VOLTAGE-GATED POTASSIUM CHANNEL"/>
    <property type="match status" value="1"/>
</dbReference>
<keyword evidence="9 12" id="KW-0472">Membrane</keyword>
<evidence type="ECO:0000313" key="14">
    <source>
        <dbReference type="EMBL" id="VDL11706.1"/>
    </source>
</evidence>
<feature type="transmembrane region" description="Helical" evidence="12">
    <location>
        <begin position="147"/>
        <end position="168"/>
    </location>
</feature>
<sequence length="480" mass="53294">MHFSWEVRELYWRSYPTWRLPILLSSESFPMNRLLDILSRSDTHLTLSGPFTTLRVFRVFRVFKFSRHSQGLRILGYTLKSCASELGFLLFSLTMALIIFATVIYYAERAVPNTTFISIPAAFWYTIVTMTTLGYGDMVPKTILGQLIGGTCALSGVLVIALPVPFIVSNFSRIYHQGQRADKRRAQMNARKAKIRKGTLIDPTGLGGGGSSLDASCTDLDGDGEASVTSTTSGHRFSQQTDFNLNPQQHPSFTPRNYPTKPSLAKESRSLSISGSAVPGPETDASQRKWKPSFGSVRFLPIADTLTKRVTMLSQEEEGSDSEKKENENKVEEQKTPLITSVAQNKEHKSKQKNNGKSCEIQICVEEGSSNYQSSDMENSRIGGSQNGVDAIDSLSVLSERQQVEKSTMSLFIDEGHNSQTSSHINQEVKAPEPRSVALQKGRVSKNIPSSDAARAILRQQHKHLMQCLQIATVSENFRI</sequence>
<organism evidence="16">
    <name type="scientific">Hymenolepis diminuta</name>
    <name type="common">Rat tapeworm</name>
    <dbReference type="NCBI Taxonomy" id="6216"/>
    <lineage>
        <taxon>Eukaryota</taxon>
        <taxon>Metazoa</taxon>
        <taxon>Spiralia</taxon>
        <taxon>Lophotrochozoa</taxon>
        <taxon>Platyhelminthes</taxon>
        <taxon>Cestoda</taxon>
        <taxon>Eucestoda</taxon>
        <taxon>Cyclophyllidea</taxon>
        <taxon>Hymenolepididae</taxon>
        <taxon>Hymenolepis</taxon>
    </lineage>
</organism>
<keyword evidence="7 12" id="KW-1133">Transmembrane helix</keyword>
<dbReference type="Proteomes" id="UP000274504">
    <property type="component" value="Unassembled WGS sequence"/>
</dbReference>
<keyword evidence="8" id="KW-0406">Ion transport</keyword>
<feature type="region of interest" description="Disordered" evidence="11">
    <location>
        <begin position="220"/>
        <end position="290"/>
    </location>
</feature>
<accession>A0A158QBJ6</accession>
<dbReference type="EMBL" id="UYSG01000009">
    <property type="protein sequence ID" value="VDL11706.1"/>
    <property type="molecule type" value="Genomic_DNA"/>
</dbReference>
<gene>
    <name evidence="14" type="ORF">HDID_LOCUS88</name>
</gene>
<dbReference type="Pfam" id="PF00520">
    <property type="entry name" value="Ion_trans"/>
    <property type="match status" value="1"/>
</dbReference>
<dbReference type="InterPro" id="IPR005821">
    <property type="entry name" value="Ion_trans_dom"/>
</dbReference>
<evidence type="ECO:0000256" key="1">
    <source>
        <dbReference type="ARBA" id="ARBA00004141"/>
    </source>
</evidence>
<evidence type="ECO:0000256" key="11">
    <source>
        <dbReference type="SAM" id="MobiDB-lite"/>
    </source>
</evidence>
<dbReference type="FunFam" id="1.10.287.70:FF:000028">
    <property type="entry name" value="potassium voltage-gated channel subfamily D member 3"/>
    <property type="match status" value="1"/>
</dbReference>
<feature type="compositionally biased region" description="Basic and acidic residues" evidence="11">
    <location>
        <begin position="321"/>
        <end position="335"/>
    </location>
</feature>
<dbReference type="PANTHER" id="PTHR11537:SF105">
    <property type="entry name" value="POTASSIUM VOLTAGE-GATED CHANNEL PROTEIN SHAL"/>
    <property type="match status" value="1"/>
</dbReference>
<evidence type="ECO:0000313" key="15">
    <source>
        <dbReference type="Proteomes" id="UP000274504"/>
    </source>
</evidence>
<dbReference type="InterPro" id="IPR003968">
    <property type="entry name" value="K_chnl_volt-dep_Kv"/>
</dbReference>
<dbReference type="GO" id="GO:0008076">
    <property type="term" value="C:voltage-gated potassium channel complex"/>
    <property type="evidence" value="ECO:0007669"/>
    <property type="project" value="InterPro"/>
</dbReference>
<comment type="subcellular location">
    <subcellularLocation>
        <location evidence="1">Membrane</location>
        <topology evidence="1">Multi-pass membrane protein</topology>
    </subcellularLocation>
</comment>
<dbReference type="Gene3D" id="1.10.287.930">
    <property type="entry name" value="Mammalian shaker kv1.2 potassium channel- beta subunit complex"/>
    <property type="match status" value="1"/>
</dbReference>
<keyword evidence="6" id="KW-0630">Potassium</keyword>
<feature type="domain" description="Ion transport" evidence="13">
    <location>
        <begin position="50"/>
        <end position="177"/>
    </location>
</feature>
<protein>
    <submittedName>
        <fullName evidence="16">Ion_trans domain-containing protein</fullName>
    </submittedName>
</protein>
<evidence type="ECO:0000259" key="13">
    <source>
        <dbReference type="Pfam" id="PF00520"/>
    </source>
</evidence>
<dbReference type="Gene3D" id="1.10.287.70">
    <property type="match status" value="1"/>
</dbReference>
<proteinExistence type="predicted"/>
<evidence type="ECO:0000256" key="5">
    <source>
        <dbReference type="ARBA" id="ARBA00022826"/>
    </source>
</evidence>
<evidence type="ECO:0000256" key="9">
    <source>
        <dbReference type="ARBA" id="ARBA00023136"/>
    </source>
</evidence>